<name>A0ABV0MX19_9TELE</name>
<proteinExistence type="predicted"/>
<protein>
    <submittedName>
        <fullName evidence="1">Uncharacterized protein</fullName>
    </submittedName>
</protein>
<gene>
    <name evidence="1" type="ORF">GOODEAATRI_032615</name>
</gene>
<organism evidence="1 2">
    <name type="scientific">Goodea atripinnis</name>
    <dbReference type="NCBI Taxonomy" id="208336"/>
    <lineage>
        <taxon>Eukaryota</taxon>
        <taxon>Metazoa</taxon>
        <taxon>Chordata</taxon>
        <taxon>Craniata</taxon>
        <taxon>Vertebrata</taxon>
        <taxon>Euteleostomi</taxon>
        <taxon>Actinopterygii</taxon>
        <taxon>Neopterygii</taxon>
        <taxon>Teleostei</taxon>
        <taxon>Neoteleostei</taxon>
        <taxon>Acanthomorphata</taxon>
        <taxon>Ovalentaria</taxon>
        <taxon>Atherinomorphae</taxon>
        <taxon>Cyprinodontiformes</taxon>
        <taxon>Goodeidae</taxon>
        <taxon>Goodea</taxon>
    </lineage>
</organism>
<evidence type="ECO:0000313" key="2">
    <source>
        <dbReference type="Proteomes" id="UP001476798"/>
    </source>
</evidence>
<reference evidence="1 2" key="1">
    <citation type="submission" date="2021-06" db="EMBL/GenBank/DDBJ databases">
        <authorList>
            <person name="Palmer J.M."/>
        </authorList>
    </citation>
    <scope>NUCLEOTIDE SEQUENCE [LARGE SCALE GENOMIC DNA]</scope>
    <source>
        <strain evidence="1 2">GA_2019</strain>
        <tissue evidence="1">Muscle</tissue>
    </source>
</reference>
<dbReference type="Proteomes" id="UP001476798">
    <property type="component" value="Unassembled WGS sequence"/>
</dbReference>
<keyword evidence="2" id="KW-1185">Reference proteome</keyword>
<evidence type="ECO:0000313" key="1">
    <source>
        <dbReference type="EMBL" id="MEQ2163667.1"/>
    </source>
</evidence>
<dbReference type="EMBL" id="JAHRIO010016186">
    <property type="protein sequence ID" value="MEQ2163667.1"/>
    <property type="molecule type" value="Genomic_DNA"/>
</dbReference>
<comment type="caution">
    <text evidence="1">The sequence shown here is derived from an EMBL/GenBank/DDBJ whole genome shotgun (WGS) entry which is preliminary data.</text>
</comment>
<accession>A0ABV0MX19</accession>
<sequence length="103" mass="11422">MSNGVDDRESAGENECVGSGFAWEVNRKQPNPGIIKNRKSAAFSAEFITGHVEQMKSRIAGSLRVGLIPSQSCIAIDNTLPFLFGLFMRGTQFRNLARRLCFR</sequence>